<evidence type="ECO:0000313" key="7">
    <source>
        <dbReference type="Proteomes" id="UP000694888"/>
    </source>
</evidence>
<evidence type="ECO:0000256" key="2">
    <source>
        <dbReference type="ARBA" id="ARBA00022898"/>
    </source>
</evidence>
<dbReference type="CDD" id="cd04886">
    <property type="entry name" value="ACT_ThrD-II-like"/>
    <property type="match status" value="1"/>
</dbReference>
<dbReference type="InterPro" id="IPR001926">
    <property type="entry name" value="TrpB-like_PALP"/>
</dbReference>
<dbReference type="InterPro" id="IPR044561">
    <property type="entry name" value="ACT_ThrD-II-like"/>
</dbReference>
<dbReference type="InterPro" id="IPR036052">
    <property type="entry name" value="TrpB-like_PALP_sf"/>
</dbReference>
<keyword evidence="2" id="KW-0663">Pyridoxal phosphate</keyword>
<evidence type="ECO:0000256" key="5">
    <source>
        <dbReference type="ARBA" id="ARBA00042605"/>
    </source>
</evidence>
<protein>
    <recommendedName>
        <fullName evidence="4">L-serine deaminase</fullName>
    </recommendedName>
    <alternativeName>
        <fullName evidence="5">L-threonine dehydratase</fullName>
    </alternativeName>
</protein>
<gene>
    <name evidence="8" type="primary">LOC101847452</name>
</gene>
<keyword evidence="3" id="KW-0456">Lyase</keyword>
<dbReference type="Pfam" id="PF00291">
    <property type="entry name" value="PALP"/>
    <property type="match status" value="1"/>
</dbReference>
<dbReference type="Gene3D" id="3.40.50.1100">
    <property type="match status" value="2"/>
</dbReference>
<evidence type="ECO:0000313" key="8">
    <source>
        <dbReference type="RefSeq" id="XP_012943194.1"/>
    </source>
</evidence>
<feature type="domain" description="Tryptophan synthase beta chain-like PALP" evidence="6">
    <location>
        <begin position="87"/>
        <end position="375"/>
    </location>
</feature>
<proteinExistence type="predicted"/>
<evidence type="ECO:0000259" key="6">
    <source>
        <dbReference type="Pfam" id="PF00291"/>
    </source>
</evidence>
<dbReference type="SUPFAM" id="SSF53686">
    <property type="entry name" value="Tryptophan synthase beta subunit-like PLP-dependent enzymes"/>
    <property type="match status" value="1"/>
</dbReference>
<comment type="cofactor">
    <cofactor evidence="1">
        <name>pyridoxal 5'-phosphate</name>
        <dbReference type="ChEBI" id="CHEBI:597326"/>
    </cofactor>
</comment>
<dbReference type="InterPro" id="IPR050147">
    <property type="entry name" value="Ser/Thr_Dehydratase"/>
</dbReference>
<evidence type="ECO:0000256" key="3">
    <source>
        <dbReference type="ARBA" id="ARBA00023239"/>
    </source>
</evidence>
<dbReference type="RefSeq" id="XP_012943194.1">
    <property type="nucleotide sequence ID" value="XM_013087740.2"/>
</dbReference>
<name>A0ABM1A952_APLCA</name>
<dbReference type="Proteomes" id="UP000694888">
    <property type="component" value="Unplaced"/>
</dbReference>
<dbReference type="GeneID" id="101847452"/>
<accession>A0ABM1A952</accession>
<sequence>MVKMKFNYVQMEMNGETDHRMNGNHSAFGLKGSTDTDTNQSSYEMLEDSDEEEMVLTNELILDPFCDPDNPKTISFNDVSAAAYKIKGGVEKTPCNLSQMSKQYDMKLYFKKDFLQYTGSFKERGARYVLQQLSEEQARKGVIAASAGNHALALSYHGHLLDIPVTVVMPIVAPMMKVEACRLYGANVVVFGKDFGESKQYAMQLSKKKGLLYVNGYDHPHILAGQGTMGLEIIEQVPQIDACIIPVGGGGLIAGSAVALKNLKPSVQIIGVESERSTGFQEAMRTGHPVYTPVGQTLADGLAVPVVGCNALATAEPLIDRMITVKESHIALAILRLIEQEKAVVEGAGATGLAAIIQGLVPELKGKSVVVALCGGNIDTTALGRVIERGLAAEGRLVRFGVTVSDRPGGIAELTKRIADLGVSIKDILHERAWLQTDVFSVTVRCVVETRDMAHAKALEKEMRKFYEHVEFWLDQ</sequence>
<organism evidence="7 8">
    <name type="scientific">Aplysia californica</name>
    <name type="common">California sea hare</name>
    <dbReference type="NCBI Taxonomy" id="6500"/>
    <lineage>
        <taxon>Eukaryota</taxon>
        <taxon>Metazoa</taxon>
        <taxon>Spiralia</taxon>
        <taxon>Lophotrochozoa</taxon>
        <taxon>Mollusca</taxon>
        <taxon>Gastropoda</taxon>
        <taxon>Heterobranchia</taxon>
        <taxon>Euthyneura</taxon>
        <taxon>Tectipleura</taxon>
        <taxon>Aplysiida</taxon>
        <taxon>Aplysioidea</taxon>
        <taxon>Aplysiidae</taxon>
        <taxon>Aplysia</taxon>
    </lineage>
</organism>
<dbReference type="PANTHER" id="PTHR48078:SF19">
    <property type="entry name" value="ACT DOMAIN-CONTAINING PROTEIN"/>
    <property type="match status" value="1"/>
</dbReference>
<evidence type="ECO:0000256" key="4">
    <source>
        <dbReference type="ARBA" id="ARBA00041766"/>
    </source>
</evidence>
<keyword evidence="7" id="KW-1185">Reference proteome</keyword>
<reference evidence="8" key="1">
    <citation type="submission" date="2025-08" db="UniProtKB">
        <authorList>
            <consortium name="RefSeq"/>
        </authorList>
    </citation>
    <scope>IDENTIFICATION</scope>
</reference>
<dbReference type="PANTHER" id="PTHR48078">
    <property type="entry name" value="THREONINE DEHYDRATASE, MITOCHONDRIAL-RELATED"/>
    <property type="match status" value="1"/>
</dbReference>
<evidence type="ECO:0000256" key="1">
    <source>
        <dbReference type="ARBA" id="ARBA00001933"/>
    </source>
</evidence>
<dbReference type="CDD" id="cd01562">
    <property type="entry name" value="Thr-dehyd"/>
    <property type="match status" value="1"/>
</dbReference>